<proteinExistence type="predicted"/>
<feature type="compositionally biased region" description="Polar residues" evidence="3">
    <location>
        <begin position="950"/>
        <end position="971"/>
    </location>
</feature>
<feature type="compositionally biased region" description="Polar residues" evidence="3">
    <location>
        <begin position="604"/>
        <end position="630"/>
    </location>
</feature>
<dbReference type="SMART" id="SM00369">
    <property type="entry name" value="LRR_TYP"/>
    <property type="match status" value="8"/>
</dbReference>
<feature type="compositionally biased region" description="Low complexity" evidence="3">
    <location>
        <begin position="287"/>
        <end position="303"/>
    </location>
</feature>
<dbReference type="EMBL" id="QVQW01000036">
    <property type="protein sequence ID" value="RKU43989.1"/>
    <property type="molecule type" value="Genomic_DNA"/>
</dbReference>
<feature type="compositionally biased region" description="Polar residues" evidence="3">
    <location>
        <begin position="188"/>
        <end position="202"/>
    </location>
</feature>
<feature type="compositionally biased region" description="Basic and acidic residues" evidence="3">
    <location>
        <begin position="649"/>
        <end position="658"/>
    </location>
</feature>
<dbReference type="InterPro" id="IPR003591">
    <property type="entry name" value="Leu-rich_rpt_typical-subtyp"/>
</dbReference>
<gene>
    <name evidence="4" type="ORF">DL546_006160</name>
</gene>
<evidence type="ECO:0000256" key="3">
    <source>
        <dbReference type="SAM" id="MobiDB-lite"/>
    </source>
</evidence>
<dbReference type="InterPro" id="IPR025875">
    <property type="entry name" value="Leu-rich_rpt_4"/>
</dbReference>
<keyword evidence="2" id="KW-0677">Repeat</keyword>
<dbReference type="Gene3D" id="3.80.10.10">
    <property type="entry name" value="Ribonuclease Inhibitor"/>
    <property type="match status" value="2"/>
</dbReference>
<feature type="region of interest" description="Disordered" evidence="3">
    <location>
        <begin position="899"/>
        <end position="971"/>
    </location>
</feature>
<dbReference type="Proteomes" id="UP000275385">
    <property type="component" value="Unassembled WGS sequence"/>
</dbReference>
<dbReference type="GO" id="GO:0031028">
    <property type="term" value="P:septation initiation signaling"/>
    <property type="evidence" value="ECO:0007669"/>
    <property type="project" value="TreeGrafter"/>
</dbReference>
<feature type="region of interest" description="Disordered" evidence="3">
    <location>
        <begin position="1828"/>
        <end position="1851"/>
    </location>
</feature>
<feature type="region of interest" description="Disordered" evidence="3">
    <location>
        <begin position="552"/>
        <end position="676"/>
    </location>
</feature>
<sequence length="1851" mass="205190">MAQAWLDSLSEDWVSQPGSETSFCAPPPQPQNSDATKETSKPTVNPRPHGARMPKLSGEVKTPESPQRDSSRALSERSLNDINITASRRGPSKLSQEYKAEARGRISTRSMSMSGSDSILHDSVGSVVHNTINKAASTSPSRDHGETPEWKRRLVYGQLSVGEQPDLFTSHAMGLENIFKPPAAIAPRTTTCDGDETSQQYEGQDEKSSIVQHEVTMPSSPPIYHRDPSTVEIRVDDSAVDDLPQLPGQRGPKQMRYRRNDESDSPSMNSARSGTPDVDESHVAGDSSEAALPQAQQSQLQVQDDGDGRKVSGQTVLNEDFSPILLTRRIAENGPPTFTPLEVPPSELHASGKVVDNSNEVQNFGGFINLRRGGRSADDSFRHRLLSSGLDTSGLNMEESLQASTPKQFPTLRTQMYEGLGKSQLLTPQYPRAPRPSPDKRGGISQGSNGSPLKLFQPYDTFTNQTLLRRLSQFEGNMEEVSPSVRRQTSQLEGQDDDSAIDAEGDYMDETGVEQERPQENPPRYSSVSISQFGAGQLDGYEFHEDMTFNSRHSTEEVDETDPHQLGDASTQRPLPPPSPIFKISHSSSPLSEESITVPRSRKNTASSAASSKYLTKLQSVRSENPTQNPVFKGSLMVPSSNHKLSTPKRRDMMEAKRARTSPAKDPTPKRRRTLHKSDIAYASTEQDKTLDSVLLTHQQMQSVVARGRNGSLPSDGRDLADPKILALRDMLRPRTPTPSQRSSVQRDRAQAAEGGDEQSLNVRDSTFELDYDSSPIARPVSAPMETDRKPSIRTEDFINEANKIMAMIRNKAGLGSGLPSLEESESEHIQLAQEDEESFQESTKEPFSRPPSRDGPPLQRIALRQEDPEVAMRLKQYEERSDMGDLITSSMRSMGVVLEQHESPGRRSSRSSGMYSTEDDDVISDPPGIRITRGPSRKSTESLRDGFLTTGSNASGHSTTRSNPTASSLGSVTRRIIAPESVQHLIPDQVGNMVLDKQRNIWIKRKGSVKSVQKQEVQNWLPSEGSEDDPFADIPDLTVDMTMEMRHLRIQNAKKAEEARLAELEMQKEPDSPQSLLAKGTVRGSLKGSVKKLVGPSPLRSMVYVPEGTPSKSPVSVKEIHLEEEVEHEIGIFEDRVNTPRKRNLTITFSSPIASIIQDVAGKQAETETADKSAIDGRGDEELSEDSLSRGRRNVSTGQGQRQISRSRSGSKLHARQLSVRGQTFVPRPVSRIEERDEDDEVNIFGRVQKPNNLELSILGDSSVVQQDQDENCRSSVSFLFTTPARPNCPAPGMEAANLIAECVGNLSLSPMPDFTIHGADQSLPLEVSYVLSNHHLKTKSDADTKRVLSMATKDLVQKLAEVEPFEPYWEDMQELSLQEKSLESLHQLDSFCGQLVSLDVSHNNIRNLAGIPSSVRQLRVTHNQLSSLTAWAHLMNLQYVDISNNGLTSLSAFQSLVHLRSLRADNNAITSLDGVKYHDGLQILRVRGNCLEDIDFDSTALHRLTELDLRNNQIKSLANVDQLGGLDTLYLDKNELDALPFSDTHSLPHLKILSMSDNNLTTISLRATPHLRLLHADRNRISSLTDLDKCRRLDSLSLREQRLPQDTQLSLPFLNQAFEVRKLYLSGNFLEDFDPQVDFLNLQFLELANCGLARLPEELGTLMPNLRTVNVNFNALGDLSPLRYIPRLKRLLAAGNRLSDGGAIVEVLSGFPHLRCLDLRDNPVTQGFYAPMRTLVVRGSEKEKGDEFSLPDQDGDGDQRYASRLDIDTRMRRRLYETLVFEGCRRLKWLDGLTVRRDVGKLRDGVWRGLVAKGLIKGSLDDHEIGTPVGEVEGPAETSKAWQAEDSFA</sequence>
<name>A0A420Y7X6_9PEZI</name>
<dbReference type="STRING" id="177199.A0A420Y7X6"/>
<dbReference type="PROSITE" id="PS51450">
    <property type="entry name" value="LRR"/>
    <property type="match status" value="4"/>
</dbReference>
<protein>
    <submittedName>
        <fullName evidence="4">Uncharacterized protein</fullName>
    </submittedName>
</protein>
<feature type="compositionally biased region" description="Basic and acidic residues" evidence="3">
    <location>
        <begin position="1166"/>
        <end position="1182"/>
    </location>
</feature>
<feature type="region of interest" description="Disordered" evidence="3">
    <location>
        <begin position="817"/>
        <end position="870"/>
    </location>
</feature>
<feature type="region of interest" description="Disordered" evidence="3">
    <location>
        <begin position="186"/>
        <end position="210"/>
    </location>
</feature>
<organism evidence="4 5">
    <name type="scientific">Coniochaeta pulveracea</name>
    <dbReference type="NCBI Taxonomy" id="177199"/>
    <lineage>
        <taxon>Eukaryota</taxon>
        <taxon>Fungi</taxon>
        <taxon>Dikarya</taxon>
        <taxon>Ascomycota</taxon>
        <taxon>Pezizomycotina</taxon>
        <taxon>Sordariomycetes</taxon>
        <taxon>Sordariomycetidae</taxon>
        <taxon>Coniochaetales</taxon>
        <taxon>Coniochaetaceae</taxon>
        <taxon>Coniochaeta</taxon>
    </lineage>
</organism>
<accession>A0A420Y7X6</accession>
<feature type="compositionally biased region" description="Basic and acidic residues" evidence="3">
    <location>
        <begin position="66"/>
        <end position="79"/>
    </location>
</feature>
<feature type="region of interest" description="Disordered" evidence="3">
    <location>
        <begin position="477"/>
        <end position="503"/>
    </location>
</feature>
<dbReference type="GO" id="GO:1902412">
    <property type="term" value="P:regulation of mitotic cytokinesis"/>
    <property type="evidence" value="ECO:0007669"/>
    <property type="project" value="TreeGrafter"/>
</dbReference>
<keyword evidence="1" id="KW-0433">Leucine-rich repeat</keyword>
<feature type="region of interest" description="Disordered" evidence="3">
    <location>
        <begin position="421"/>
        <end position="458"/>
    </location>
</feature>
<dbReference type="OrthoDB" id="7451790at2759"/>
<keyword evidence="5" id="KW-1185">Reference proteome</keyword>
<evidence type="ECO:0000256" key="1">
    <source>
        <dbReference type="ARBA" id="ARBA00022614"/>
    </source>
</evidence>
<feature type="region of interest" description="Disordered" evidence="3">
    <location>
        <begin position="1164"/>
        <end position="1217"/>
    </location>
</feature>
<dbReference type="Pfam" id="PF13855">
    <property type="entry name" value="LRR_8"/>
    <property type="match status" value="1"/>
</dbReference>
<dbReference type="SMART" id="SM00365">
    <property type="entry name" value="LRR_SD22"/>
    <property type="match status" value="5"/>
</dbReference>
<dbReference type="InterPro" id="IPR001611">
    <property type="entry name" value="Leu-rich_rpt"/>
</dbReference>
<reference evidence="4 5" key="1">
    <citation type="submission" date="2018-08" db="EMBL/GenBank/DDBJ databases">
        <title>Draft genome of the lignicolous fungus Coniochaeta pulveracea.</title>
        <authorList>
            <person name="Borstlap C.J."/>
            <person name="De Witt R.N."/>
            <person name="Botha A."/>
            <person name="Volschenk H."/>
        </authorList>
    </citation>
    <scope>NUCLEOTIDE SEQUENCE [LARGE SCALE GENOMIC DNA]</scope>
    <source>
        <strain evidence="4 5">CAB683</strain>
    </source>
</reference>
<feature type="region of interest" description="Disordered" evidence="3">
    <location>
        <begin position="771"/>
        <end position="790"/>
    </location>
</feature>
<comment type="caution">
    <text evidence="4">The sequence shown here is derived from an EMBL/GenBank/DDBJ whole genome shotgun (WGS) entry which is preliminary data.</text>
</comment>
<dbReference type="SUPFAM" id="SSF52058">
    <property type="entry name" value="L domain-like"/>
    <property type="match status" value="1"/>
</dbReference>
<dbReference type="PANTHER" id="PTHR47566:SF1">
    <property type="entry name" value="PROTEIN NUD1"/>
    <property type="match status" value="1"/>
</dbReference>
<feature type="compositionally biased region" description="Acidic residues" evidence="3">
    <location>
        <begin position="494"/>
        <end position="503"/>
    </location>
</feature>
<dbReference type="GO" id="GO:0061499">
    <property type="term" value="C:outer plaque of mitotic spindle pole body"/>
    <property type="evidence" value="ECO:0007669"/>
    <property type="project" value="TreeGrafter"/>
</dbReference>
<evidence type="ECO:0000313" key="5">
    <source>
        <dbReference type="Proteomes" id="UP000275385"/>
    </source>
</evidence>
<dbReference type="GO" id="GO:0035591">
    <property type="term" value="F:signaling adaptor activity"/>
    <property type="evidence" value="ECO:0007669"/>
    <property type="project" value="TreeGrafter"/>
</dbReference>
<dbReference type="InterPro" id="IPR032675">
    <property type="entry name" value="LRR_dom_sf"/>
</dbReference>
<feature type="compositionally biased region" description="Low complexity" evidence="3">
    <location>
        <begin position="585"/>
        <end position="595"/>
    </location>
</feature>
<dbReference type="InterPro" id="IPR052574">
    <property type="entry name" value="CDIRP"/>
</dbReference>
<dbReference type="Pfam" id="PF12799">
    <property type="entry name" value="LRR_4"/>
    <property type="match status" value="2"/>
</dbReference>
<dbReference type="SMART" id="SM00364">
    <property type="entry name" value="LRR_BAC"/>
    <property type="match status" value="7"/>
</dbReference>
<feature type="compositionally biased region" description="Basic and acidic residues" evidence="3">
    <location>
        <begin position="552"/>
        <end position="565"/>
    </location>
</feature>
<dbReference type="PANTHER" id="PTHR47566">
    <property type="match status" value="1"/>
</dbReference>
<feature type="compositionally biased region" description="Low complexity" evidence="3">
    <location>
        <begin position="1197"/>
        <end position="1209"/>
    </location>
</feature>
<evidence type="ECO:0000256" key="2">
    <source>
        <dbReference type="ARBA" id="ARBA00022737"/>
    </source>
</evidence>
<feature type="region of interest" description="Disordered" evidence="3">
    <location>
        <begin position="237"/>
        <end position="315"/>
    </location>
</feature>
<evidence type="ECO:0000313" key="4">
    <source>
        <dbReference type="EMBL" id="RKU43989.1"/>
    </source>
</evidence>
<feature type="region of interest" description="Disordered" evidence="3">
    <location>
        <begin position="1"/>
        <end position="103"/>
    </location>
</feature>
<feature type="region of interest" description="Disordered" evidence="3">
    <location>
        <begin position="732"/>
        <end position="765"/>
    </location>
</feature>